<reference evidence="2 3" key="2">
    <citation type="submission" date="2018-11" db="EMBL/GenBank/DDBJ databases">
        <authorList>
            <consortium name="Pathogen Informatics"/>
        </authorList>
    </citation>
    <scope>NUCLEOTIDE SEQUENCE [LARGE SCALE GENOMIC DNA]</scope>
</reference>
<feature type="region of interest" description="Disordered" evidence="1">
    <location>
        <begin position="267"/>
        <end position="372"/>
    </location>
</feature>
<accession>A0A183UJW7</accession>
<evidence type="ECO:0000313" key="3">
    <source>
        <dbReference type="Proteomes" id="UP000050794"/>
    </source>
</evidence>
<protein>
    <submittedName>
        <fullName evidence="4">CxC6 domain-containing protein</fullName>
    </submittedName>
</protein>
<feature type="compositionally biased region" description="Polar residues" evidence="1">
    <location>
        <begin position="315"/>
        <end position="342"/>
    </location>
</feature>
<evidence type="ECO:0000313" key="2">
    <source>
        <dbReference type="EMBL" id="VDM40108.1"/>
    </source>
</evidence>
<evidence type="ECO:0000256" key="1">
    <source>
        <dbReference type="SAM" id="MobiDB-lite"/>
    </source>
</evidence>
<organism evidence="3 4">
    <name type="scientific">Toxocara canis</name>
    <name type="common">Canine roundworm</name>
    <dbReference type="NCBI Taxonomy" id="6265"/>
    <lineage>
        <taxon>Eukaryota</taxon>
        <taxon>Metazoa</taxon>
        <taxon>Ecdysozoa</taxon>
        <taxon>Nematoda</taxon>
        <taxon>Chromadorea</taxon>
        <taxon>Rhabditida</taxon>
        <taxon>Spirurina</taxon>
        <taxon>Ascaridomorpha</taxon>
        <taxon>Ascaridoidea</taxon>
        <taxon>Toxocaridae</taxon>
        <taxon>Toxocara</taxon>
    </lineage>
</organism>
<feature type="compositionally biased region" description="Basic and acidic residues" evidence="1">
    <location>
        <begin position="353"/>
        <end position="370"/>
    </location>
</feature>
<evidence type="ECO:0000313" key="4">
    <source>
        <dbReference type="WBParaSite" id="TCNE_0000878701-mRNA-1"/>
    </source>
</evidence>
<dbReference type="AlphaFoldDB" id="A0A183UJW7"/>
<reference evidence="4" key="1">
    <citation type="submission" date="2016-06" db="UniProtKB">
        <authorList>
            <consortium name="WormBaseParasite"/>
        </authorList>
    </citation>
    <scope>IDENTIFICATION</scope>
</reference>
<sequence>MINRRNNQAVGDRVNQVNRAIDSTRRQLGTSSARASLQLKSSRSEQQLDVRRLNNLIRSFDKTWILPGSGAREPIGSNFQYKKTCANIFKARHGACKQLGFGIMCFNYCHEQGEKLVYGCQDASDATYCRRAGSFDVALAKYKKDSYKAKAFIHQMISRCYATSICNKQTGLLNSSLADIDEPLISQIAASPITLLTAKFNIPTTTVSTKRSLSTRARPSTVQAHSKSLVALVTSTAVVKTKSSERRTSSSRSRMTPRVVPVWQQLLIRTTKTTDSPRTSSTTEQTVEVDEEDKQEVPLPPAITDEPERPEIIDKSTSTVSEHSEQNTTESMQTMAVEQSWKSIEITTTAPIEIEKTTPQEPKEEREPGFWRRYQPGKWLQSIAYLSSRGRN</sequence>
<dbReference type="WBParaSite" id="TCNE_0000878701-mRNA-1">
    <property type="protein sequence ID" value="TCNE_0000878701-mRNA-1"/>
    <property type="gene ID" value="TCNE_0000878701"/>
</dbReference>
<dbReference type="Proteomes" id="UP000050794">
    <property type="component" value="Unassembled WGS sequence"/>
</dbReference>
<gene>
    <name evidence="2" type="ORF">TCNE_LOCUS8787</name>
</gene>
<dbReference type="EMBL" id="UYWY01019997">
    <property type="protein sequence ID" value="VDM40108.1"/>
    <property type="molecule type" value="Genomic_DNA"/>
</dbReference>
<feature type="compositionally biased region" description="Polar residues" evidence="1">
    <location>
        <begin position="267"/>
        <end position="278"/>
    </location>
</feature>
<proteinExistence type="predicted"/>
<name>A0A183UJW7_TOXCA</name>
<keyword evidence="3" id="KW-1185">Reference proteome</keyword>